<organism evidence="4">
    <name type="scientific">Thermosporothrix sp. COM3</name>
    <dbReference type="NCBI Taxonomy" id="2490863"/>
    <lineage>
        <taxon>Bacteria</taxon>
        <taxon>Bacillati</taxon>
        <taxon>Chloroflexota</taxon>
        <taxon>Ktedonobacteria</taxon>
        <taxon>Ktedonobacterales</taxon>
        <taxon>Thermosporotrichaceae</taxon>
        <taxon>Thermosporothrix</taxon>
    </lineage>
</organism>
<reference evidence="4" key="1">
    <citation type="submission" date="2018-12" db="EMBL/GenBank/DDBJ databases">
        <title>Novel natural products biosynthetic potential of the class Ktedonobacteria.</title>
        <authorList>
            <person name="Zheng Y."/>
            <person name="Saitou A."/>
            <person name="Wang C.M."/>
            <person name="Toyoda A."/>
            <person name="Minakuchi Y."/>
            <person name="Sekiguchi Y."/>
            <person name="Ueda K."/>
            <person name="Takano H."/>
            <person name="Sakai Y."/>
            <person name="Yokota A."/>
            <person name="Yabe S."/>
        </authorList>
    </citation>
    <scope>NUCLEOTIDE SEQUENCE</scope>
    <source>
        <strain evidence="4">COM3</strain>
    </source>
</reference>
<dbReference type="EMBL" id="AP019376">
    <property type="protein sequence ID" value="BBH87138.1"/>
    <property type="molecule type" value="Genomic_DNA"/>
</dbReference>
<evidence type="ECO:0000259" key="3">
    <source>
        <dbReference type="PROSITE" id="PS50110"/>
    </source>
</evidence>
<dbReference type="InterPro" id="IPR016032">
    <property type="entry name" value="Sig_transdc_resp-reg_C-effctor"/>
</dbReference>
<keyword evidence="1 4" id="KW-0238">DNA-binding</keyword>
<dbReference type="GO" id="GO:0003677">
    <property type="term" value="F:DNA binding"/>
    <property type="evidence" value="ECO:0007669"/>
    <property type="project" value="UniProtKB-KW"/>
</dbReference>
<dbReference type="GO" id="GO:0000160">
    <property type="term" value="P:phosphorelay signal transduction system"/>
    <property type="evidence" value="ECO:0007669"/>
    <property type="project" value="InterPro"/>
</dbReference>
<accession>A0A455SIE3</accession>
<dbReference type="CDD" id="cd06170">
    <property type="entry name" value="LuxR_C_like"/>
    <property type="match status" value="1"/>
</dbReference>
<dbReference type="SMART" id="SM00448">
    <property type="entry name" value="REC"/>
    <property type="match status" value="1"/>
</dbReference>
<evidence type="ECO:0000256" key="1">
    <source>
        <dbReference type="ARBA" id="ARBA00023125"/>
    </source>
</evidence>
<dbReference type="PANTHER" id="PTHR45566">
    <property type="entry name" value="HTH-TYPE TRANSCRIPTIONAL REGULATOR YHJB-RELATED"/>
    <property type="match status" value="1"/>
</dbReference>
<proteinExistence type="predicted"/>
<protein>
    <submittedName>
        <fullName evidence="4">DNA-binding response regulator</fullName>
    </submittedName>
</protein>
<dbReference type="SUPFAM" id="SSF46894">
    <property type="entry name" value="C-terminal effector domain of the bipartite response regulators"/>
    <property type="match status" value="1"/>
</dbReference>
<name>A0A455SIE3_9CHLR</name>
<gene>
    <name evidence="4" type="ORF">KTC_18890</name>
</gene>
<dbReference type="PANTHER" id="PTHR45566:SF1">
    <property type="entry name" value="HTH-TYPE TRANSCRIPTIONAL REGULATOR YHJB-RELATED"/>
    <property type="match status" value="1"/>
</dbReference>
<dbReference type="InterPro" id="IPR001789">
    <property type="entry name" value="Sig_transdc_resp-reg_receiver"/>
</dbReference>
<feature type="domain" description="Response regulatory" evidence="3">
    <location>
        <begin position="4"/>
        <end position="111"/>
    </location>
</feature>
<dbReference type="InterPro" id="IPR000792">
    <property type="entry name" value="Tscrpt_reg_LuxR_C"/>
</dbReference>
<sequence length="205" mass="23649">MQMNIVIAEPRDVLREGLRAILLEDNRVSNVHGVTNEKELLSYLLNHRPDLVIVNQSLISEITNLPTKRFAILTDEPDMALLKAAYEHGAKGYLSPNVSSELLRATLSQESNTFVIEPALVHWMIEHFFYHSNHFAVQEELLTPREKEIVHLLREGYDRPSIARQLCIAETTLKTHIQNITKKRDKAAPTTPRILRREEMRVRAR</sequence>
<dbReference type="PRINTS" id="PR00038">
    <property type="entry name" value="HTHLUXR"/>
</dbReference>
<dbReference type="PROSITE" id="PS50110">
    <property type="entry name" value="RESPONSE_REGULATORY"/>
    <property type="match status" value="1"/>
</dbReference>
<dbReference type="InterPro" id="IPR011006">
    <property type="entry name" value="CheY-like_superfamily"/>
</dbReference>
<evidence type="ECO:0000256" key="2">
    <source>
        <dbReference type="PROSITE-ProRule" id="PRU00169"/>
    </source>
</evidence>
<dbReference type="Gene3D" id="3.40.50.2300">
    <property type="match status" value="1"/>
</dbReference>
<dbReference type="SUPFAM" id="SSF52172">
    <property type="entry name" value="CheY-like"/>
    <property type="match status" value="1"/>
</dbReference>
<dbReference type="Pfam" id="PF00196">
    <property type="entry name" value="GerE"/>
    <property type="match status" value="1"/>
</dbReference>
<dbReference type="SMART" id="SM00421">
    <property type="entry name" value="HTH_LUXR"/>
    <property type="match status" value="1"/>
</dbReference>
<dbReference type="GO" id="GO:0006355">
    <property type="term" value="P:regulation of DNA-templated transcription"/>
    <property type="evidence" value="ECO:0007669"/>
    <property type="project" value="InterPro"/>
</dbReference>
<evidence type="ECO:0000313" key="4">
    <source>
        <dbReference type="EMBL" id="BBH87138.1"/>
    </source>
</evidence>
<dbReference type="InterPro" id="IPR051015">
    <property type="entry name" value="EvgA-like"/>
</dbReference>
<comment type="caution">
    <text evidence="2">Lacks conserved residue(s) required for the propagation of feature annotation.</text>
</comment>
<dbReference type="AlphaFoldDB" id="A0A455SIE3"/>